<dbReference type="PROSITE" id="PS01298">
    <property type="entry name" value="DAPB"/>
    <property type="match status" value="1"/>
</dbReference>
<dbReference type="InterPro" id="IPR022664">
    <property type="entry name" value="DapB_N_CS"/>
</dbReference>
<evidence type="ECO:0000256" key="9">
    <source>
        <dbReference type="ARBA" id="ARBA00037922"/>
    </source>
</evidence>
<comment type="pathway">
    <text evidence="9 13">Amino-acid biosynthesis; L-lysine biosynthesis via DAP pathway; (S)-tetrahydrodipicolinate from L-aspartate: step 4/4.</text>
</comment>
<evidence type="ECO:0000256" key="12">
    <source>
        <dbReference type="ARBA" id="ARBA00049396"/>
    </source>
</evidence>
<evidence type="ECO:0000256" key="1">
    <source>
        <dbReference type="ARBA" id="ARBA00006642"/>
    </source>
</evidence>
<dbReference type="UniPathway" id="UPA00034">
    <property type="reaction ID" value="UER00018"/>
</dbReference>
<comment type="caution">
    <text evidence="13">Was originally thought to be a dihydrodipicolinate reductase (DHDPR), catalyzing the conversion of dihydrodipicolinate to tetrahydrodipicolinate. However, it was shown in E.coli that the substrate of the enzymatic reaction is not dihydrodipicolinate (DHDP) but in fact (2S,4S)-4-hydroxy-2,3,4,5-tetrahydrodipicolinic acid (HTPA), the product released by the DapA-catalyzed reaction.</text>
</comment>
<dbReference type="GO" id="GO:0016726">
    <property type="term" value="F:oxidoreductase activity, acting on CH or CH2 groups, NAD or NADP as acceptor"/>
    <property type="evidence" value="ECO:0007669"/>
    <property type="project" value="UniProtKB-UniRule"/>
</dbReference>
<keyword evidence="4 13" id="KW-0521">NADP</keyword>
<keyword evidence="6 13" id="KW-0560">Oxidoreductase</keyword>
<dbReference type="InterPro" id="IPR023940">
    <property type="entry name" value="DHDPR_bac"/>
</dbReference>
<evidence type="ECO:0000256" key="2">
    <source>
        <dbReference type="ARBA" id="ARBA00022490"/>
    </source>
</evidence>
<dbReference type="InterPro" id="IPR022663">
    <property type="entry name" value="DapB_C"/>
</dbReference>
<dbReference type="Pfam" id="PF01113">
    <property type="entry name" value="DapB_N"/>
    <property type="match status" value="1"/>
</dbReference>
<feature type="domain" description="Dihydrodipicolinate reductase N-terminal" evidence="14">
    <location>
        <begin position="40"/>
        <end position="97"/>
    </location>
</feature>
<keyword evidence="17" id="KW-1185">Reference proteome</keyword>
<evidence type="ECO:0000256" key="6">
    <source>
        <dbReference type="ARBA" id="ARBA00023002"/>
    </source>
</evidence>
<evidence type="ECO:0000256" key="3">
    <source>
        <dbReference type="ARBA" id="ARBA00022605"/>
    </source>
</evidence>
<dbReference type="STRING" id="592015.HMPREF1705_03482"/>
<dbReference type="PIRSF" id="PIRSF000161">
    <property type="entry name" value="DHPR"/>
    <property type="match status" value="1"/>
</dbReference>
<dbReference type="eggNOG" id="COG0289">
    <property type="taxonomic scope" value="Bacteria"/>
</dbReference>
<keyword evidence="7 13" id="KW-0520">NAD</keyword>
<dbReference type="Proteomes" id="UP000005273">
    <property type="component" value="Unassembled WGS sequence"/>
</dbReference>
<comment type="function">
    <text evidence="13">Catalyzes the conversion of 4-hydroxy-tetrahydrodipicolinate (HTPA) to tetrahydrodipicolinate.</text>
</comment>
<evidence type="ECO:0000259" key="14">
    <source>
        <dbReference type="Pfam" id="PF01113"/>
    </source>
</evidence>
<feature type="binding site" evidence="13">
    <location>
        <begin position="7"/>
        <end position="12"/>
    </location>
    <ligand>
        <name>NAD(+)</name>
        <dbReference type="ChEBI" id="CHEBI:57540"/>
    </ligand>
</feature>
<evidence type="ECO:0000256" key="11">
    <source>
        <dbReference type="ARBA" id="ARBA00049080"/>
    </source>
</evidence>
<dbReference type="EMBL" id="ACJX03000001">
    <property type="protein sequence ID" value="KRT36215.1"/>
    <property type="molecule type" value="Genomic_DNA"/>
</dbReference>
<dbReference type="OrthoDB" id="9790352at2"/>
<evidence type="ECO:0000256" key="8">
    <source>
        <dbReference type="ARBA" id="ARBA00023154"/>
    </source>
</evidence>
<comment type="subunit">
    <text evidence="13">Homotetramer.</text>
</comment>
<dbReference type="EC" id="1.17.1.8" evidence="10 13"/>
<dbReference type="AlphaFoldDB" id="A0A0T5XCZ1"/>
<evidence type="ECO:0000256" key="5">
    <source>
        <dbReference type="ARBA" id="ARBA00022915"/>
    </source>
</evidence>
<gene>
    <name evidence="13" type="primary">dapB</name>
    <name evidence="16" type="ORF">HMPREF1705_03482</name>
</gene>
<feature type="active site" description="Proton donor" evidence="13">
    <location>
        <position position="130"/>
    </location>
</feature>
<feature type="binding site" evidence="13">
    <location>
        <position position="33"/>
    </location>
    <ligand>
        <name>NADP(+)</name>
        <dbReference type="ChEBI" id="CHEBI:58349"/>
    </ligand>
</feature>
<dbReference type="GO" id="GO:0050661">
    <property type="term" value="F:NADP binding"/>
    <property type="evidence" value="ECO:0007669"/>
    <property type="project" value="UniProtKB-UniRule"/>
</dbReference>
<comment type="similarity">
    <text evidence="1 13">Belongs to the DapB family.</text>
</comment>
<dbReference type="Pfam" id="PF05173">
    <property type="entry name" value="DapB_C"/>
    <property type="match status" value="1"/>
</dbReference>
<comment type="catalytic activity">
    <reaction evidence="12 13">
        <text>(S)-2,3,4,5-tetrahydrodipicolinate + NAD(+) + H2O = (2S,4S)-4-hydroxy-2,3,4,5-tetrahydrodipicolinate + NADH + H(+)</text>
        <dbReference type="Rhea" id="RHEA:35323"/>
        <dbReference type="ChEBI" id="CHEBI:15377"/>
        <dbReference type="ChEBI" id="CHEBI:15378"/>
        <dbReference type="ChEBI" id="CHEBI:16845"/>
        <dbReference type="ChEBI" id="CHEBI:57540"/>
        <dbReference type="ChEBI" id="CHEBI:57945"/>
        <dbReference type="ChEBI" id="CHEBI:67139"/>
        <dbReference type="EC" id="1.17.1.8"/>
    </reaction>
</comment>
<comment type="caution">
    <text evidence="16">The sequence shown here is derived from an EMBL/GenBank/DDBJ whole genome shotgun (WGS) entry which is preliminary data.</text>
</comment>
<dbReference type="GO" id="GO:0019877">
    <property type="term" value="P:diaminopimelate biosynthetic process"/>
    <property type="evidence" value="ECO:0007669"/>
    <property type="project" value="UniProtKB-UniRule"/>
</dbReference>
<feature type="active site" description="Proton donor/acceptor" evidence="13">
    <location>
        <position position="126"/>
    </location>
</feature>
<evidence type="ECO:0000256" key="7">
    <source>
        <dbReference type="ARBA" id="ARBA00023027"/>
    </source>
</evidence>
<dbReference type="SUPFAM" id="SSF55347">
    <property type="entry name" value="Glyceraldehyde-3-phosphate dehydrogenase-like, C-terminal domain"/>
    <property type="match status" value="1"/>
</dbReference>
<keyword evidence="3 13" id="KW-0028">Amino-acid biosynthesis</keyword>
<dbReference type="GO" id="GO:0051287">
    <property type="term" value="F:NAD binding"/>
    <property type="evidence" value="ECO:0007669"/>
    <property type="project" value="UniProtKB-UniRule"/>
</dbReference>
<evidence type="ECO:0000259" key="15">
    <source>
        <dbReference type="Pfam" id="PF05173"/>
    </source>
</evidence>
<feature type="binding site" evidence="13">
    <location>
        <begin position="70"/>
        <end position="72"/>
    </location>
    <ligand>
        <name>NAD(+)</name>
        <dbReference type="ChEBI" id="CHEBI:57540"/>
    </ligand>
</feature>
<comment type="catalytic activity">
    <reaction evidence="11 13">
        <text>(S)-2,3,4,5-tetrahydrodipicolinate + NADP(+) + H2O = (2S,4S)-4-hydroxy-2,3,4,5-tetrahydrodipicolinate + NADPH + H(+)</text>
        <dbReference type="Rhea" id="RHEA:35331"/>
        <dbReference type="ChEBI" id="CHEBI:15377"/>
        <dbReference type="ChEBI" id="CHEBI:15378"/>
        <dbReference type="ChEBI" id="CHEBI:16845"/>
        <dbReference type="ChEBI" id="CHEBI:57783"/>
        <dbReference type="ChEBI" id="CHEBI:58349"/>
        <dbReference type="ChEBI" id="CHEBI:67139"/>
        <dbReference type="EC" id="1.17.1.8"/>
    </reaction>
</comment>
<protein>
    <recommendedName>
        <fullName evidence="10 13">4-hydroxy-tetrahydrodipicolinate reductase</fullName>
        <shortName evidence="13">HTPA reductase</shortName>
        <ecNumber evidence="10 13">1.17.1.8</ecNumber>
    </recommendedName>
</protein>
<feature type="binding site" evidence="13">
    <location>
        <begin position="94"/>
        <end position="97"/>
    </location>
    <ligand>
        <name>NAD(+)</name>
        <dbReference type="ChEBI" id="CHEBI:57540"/>
    </ligand>
</feature>
<accession>A0A0T5XCZ1</accession>
<reference evidence="17" key="1">
    <citation type="submission" date="2012-09" db="EMBL/GenBank/DDBJ databases">
        <authorList>
            <person name="Weinstock G."/>
            <person name="Sodergren E."/>
            <person name="Clifton S."/>
            <person name="Fulton L."/>
            <person name="Fulton B."/>
            <person name="Courtney L."/>
            <person name="Fronick C."/>
            <person name="Harrison M."/>
            <person name="Strong C."/>
            <person name="Farmer C."/>
            <person name="Delehaunty K."/>
            <person name="Markovic C."/>
            <person name="Hall O."/>
            <person name="Minx P."/>
            <person name="Tomlinson C."/>
            <person name="Mitreva M."/>
            <person name="Nelson J."/>
            <person name="Hou S."/>
            <person name="Wollam A."/>
            <person name="Pepin K.H."/>
            <person name="Johnson M."/>
            <person name="Bhonagiri V."/>
            <person name="Nash W.E."/>
            <person name="Suruliraj S."/>
            <person name="Warren W."/>
            <person name="Chinwalla A."/>
            <person name="Mardis E.R."/>
            <person name="Wilson R.K."/>
        </authorList>
    </citation>
    <scope>NUCLEOTIDE SEQUENCE [LARGE SCALE GENOMIC DNA]</scope>
    <source>
        <strain evidence="17">OS1</strain>
    </source>
</reference>
<dbReference type="GO" id="GO:0005829">
    <property type="term" value="C:cytosol"/>
    <property type="evidence" value="ECO:0007669"/>
    <property type="project" value="TreeGrafter"/>
</dbReference>
<dbReference type="Gene3D" id="3.40.50.720">
    <property type="entry name" value="NAD(P)-binding Rossmann-like Domain"/>
    <property type="match status" value="2"/>
</dbReference>
<dbReference type="InterPro" id="IPR036291">
    <property type="entry name" value="NAD(P)-bd_dom_sf"/>
</dbReference>
<evidence type="ECO:0000313" key="16">
    <source>
        <dbReference type="EMBL" id="KRT36215.1"/>
    </source>
</evidence>
<keyword evidence="8 13" id="KW-0457">Lysine biosynthesis</keyword>
<dbReference type="GO" id="GO:0008839">
    <property type="term" value="F:4-hydroxy-tetrahydrodipicolinate reductase"/>
    <property type="evidence" value="ECO:0007669"/>
    <property type="project" value="UniProtKB-EC"/>
</dbReference>
<dbReference type="PANTHER" id="PTHR20836">
    <property type="entry name" value="DIHYDRODIPICOLINATE REDUCTASE"/>
    <property type="match status" value="1"/>
</dbReference>
<dbReference type="RefSeq" id="WP_009201093.1">
    <property type="nucleotide sequence ID" value="NZ_ACJX03000001.1"/>
</dbReference>
<dbReference type="InterPro" id="IPR000846">
    <property type="entry name" value="DapB_N"/>
</dbReference>
<feature type="domain" description="Dihydrodipicolinate reductase C-terminal" evidence="15">
    <location>
        <begin position="100"/>
        <end position="211"/>
    </location>
</feature>
<keyword evidence="2 13" id="KW-0963">Cytoplasm</keyword>
<dbReference type="HAMAP" id="MF_00102">
    <property type="entry name" value="DapB"/>
    <property type="match status" value="1"/>
</dbReference>
<evidence type="ECO:0000313" key="17">
    <source>
        <dbReference type="Proteomes" id="UP000005273"/>
    </source>
</evidence>
<evidence type="ECO:0000256" key="13">
    <source>
        <dbReference type="HAMAP-Rule" id="MF_00102"/>
    </source>
</evidence>
<dbReference type="SUPFAM" id="SSF51735">
    <property type="entry name" value="NAD(P)-binding Rossmann-fold domains"/>
    <property type="match status" value="1"/>
</dbReference>
<organism evidence="16 17">
    <name type="scientific">Acetomicrobium hydrogeniformans ATCC BAA-1850</name>
    <dbReference type="NCBI Taxonomy" id="592015"/>
    <lineage>
        <taxon>Bacteria</taxon>
        <taxon>Thermotogati</taxon>
        <taxon>Synergistota</taxon>
        <taxon>Synergistia</taxon>
        <taxon>Synergistales</taxon>
        <taxon>Acetomicrobiaceae</taxon>
        <taxon>Acetomicrobium</taxon>
    </lineage>
</organism>
<feature type="binding site" evidence="13">
    <location>
        <position position="32"/>
    </location>
    <ligand>
        <name>NAD(+)</name>
        <dbReference type="ChEBI" id="CHEBI:57540"/>
    </ligand>
</feature>
<keyword evidence="5 13" id="KW-0220">Diaminopimelate biosynthesis</keyword>
<feature type="binding site" evidence="13">
    <location>
        <position position="127"/>
    </location>
    <ligand>
        <name>(S)-2,3,4,5-tetrahydrodipicolinate</name>
        <dbReference type="ChEBI" id="CHEBI:16845"/>
    </ligand>
</feature>
<name>A0A0T5XCZ1_9BACT</name>
<proteinExistence type="inferred from homology"/>
<evidence type="ECO:0000256" key="10">
    <source>
        <dbReference type="ARBA" id="ARBA00038983"/>
    </source>
</evidence>
<dbReference type="CDD" id="cd02274">
    <property type="entry name" value="DHDPR_N"/>
    <property type="match status" value="1"/>
</dbReference>
<evidence type="ECO:0000256" key="4">
    <source>
        <dbReference type="ARBA" id="ARBA00022857"/>
    </source>
</evidence>
<feature type="binding site" evidence="13">
    <location>
        <begin position="136"/>
        <end position="137"/>
    </location>
    <ligand>
        <name>(S)-2,3,4,5-tetrahydrodipicolinate</name>
        <dbReference type="ChEBI" id="CHEBI:16845"/>
    </ligand>
</feature>
<sequence>MRYGLVGSTGRMGQEIKKAFVDHTLCLTVDAEKTWSDGTQPEVIVDFSNRSSLPNTVNLCVENGSALVIGTTGLNEDDFSMLRELGKDVPVVQSYNFSLGVNILKMILASYSKLLEDWDSEIVEIHHNKKKDAPSGTAIMLQEALKKPAVMHSLRMGGIPGDHSLIFANEGEVLSFNHRAISRAVFAYGALEAAEFARSANPGFYTFEEVLRCKLKK</sequence>
<dbReference type="GO" id="GO:0009089">
    <property type="term" value="P:lysine biosynthetic process via diaminopimelate"/>
    <property type="evidence" value="ECO:0007669"/>
    <property type="project" value="UniProtKB-UniRule"/>
</dbReference>
<dbReference type="PANTHER" id="PTHR20836:SF0">
    <property type="entry name" value="4-HYDROXY-TETRAHYDRODIPICOLINATE REDUCTASE 1, CHLOROPLASTIC-RELATED"/>
    <property type="match status" value="1"/>
</dbReference>
<comment type="subcellular location">
    <subcellularLocation>
        <location evidence="13">Cytoplasm</location>
    </subcellularLocation>
</comment>